<dbReference type="PANTHER" id="PTHR47234:SF2">
    <property type="entry name" value="TONB-DEPENDENT RECEPTOR"/>
    <property type="match status" value="1"/>
</dbReference>
<dbReference type="Gene3D" id="2.170.130.10">
    <property type="entry name" value="TonB-dependent receptor, plug domain"/>
    <property type="match status" value="1"/>
</dbReference>
<dbReference type="InterPro" id="IPR012910">
    <property type="entry name" value="Plug_dom"/>
</dbReference>
<reference evidence="13 14" key="1">
    <citation type="submission" date="2022-01" db="EMBL/GenBank/DDBJ databases">
        <title>Whole genome-based taxonomy of the Shewanellaceae.</title>
        <authorList>
            <person name="Martin-Rodriguez A.J."/>
        </authorList>
    </citation>
    <scope>NUCLEOTIDE SEQUENCE [LARGE SCALE GENOMIC DNA]</scope>
    <source>
        <strain evidence="13 14">DSM 17177</strain>
    </source>
</reference>
<dbReference type="InterPro" id="IPR000531">
    <property type="entry name" value="Beta-barrel_TonB"/>
</dbReference>
<protein>
    <submittedName>
        <fullName evidence="13">TonB-dependent receptor</fullName>
    </submittedName>
</protein>
<dbReference type="InterPro" id="IPR039426">
    <property type="entry name" value="TonB-dep_rcpt-like"/>
</dbReference>
<sequence>MHSLTLAAKAVRRSFLAVAATSVVLSGQTFAEETVSEPVERISVTGSAIKQTDMEGALPVTVISRADIDRTGVTNTAELLQQIPSMQGMTVSADSVGGGGGGTQTASIHDLGEQYTLVLLNGRRLAPSDSGSSIDVSSIPLAGIERVEVLTDGASALYGSDAIAGVVNFIMKDNIQGFNVNARYDKPEETGGSGYDLSFTGGFGDVDSDGYNVNFSYSRNSREQLKATDRDFSKTGMIYFTHENEEYFFFNGSSNATPGNAYVSYGTGEFDEFGNEIKQSRSFNPYSEANGGCDANNSEIGSACYFDYTSTIEIVPESVRDSVFLNGQLELTDNLTMFSDVIFSRYTMTTRIAPYPTGAFSLESDSNLVSQYVVPYLNEAEMAAYNAGDLNVSARWRALPAGNRTTEWDTTATNVVTGLTGALGEFEFSTAVTYSSNKREQNYKDGWLLEDEFLTAANAGEIDIFASPSVLDATSSSIASGATYSGNWENTEVTVKGFDFNGTLPLFSLPAGDVYLAVGTDARQTNYVKTTSAAQKSGIVLFEDAADEYDLVRDTAGMFGELQIPLMDELLLTTSLRYDYIGGVNDDLTGESVSSSMDDITYKVNLRYQVIDELVLRGSYGTGFKAPSMLEIAQPRETFGVTGAAYSCPFDSSDSLSQYCFAEATQYDIYREGAADLKPETSTQYSVGFVLAPTENFSLTMDYWNVAMEDTVTRLTQSQIFADADKYRDLFVTTVNEGTGELELGVIQGAVNVGETQNSGVDWNALLTNDFGWAELTTNFVGTYMLESERSVPGEDGVMTDSINKFGDNDAVTFRVVAQLSTTLSHGDFAHTLMANYKSGYDDQVQSVLTKDVDGNYTQDAEVQLHVPSYTKVNFQSKYYVMDNFSMTLGINNLFDTQPSLSLGDGSGHQVGYDPRYTDPYGRTFYLQADYSF</sequence>
<keyword evidence="7 8" id="KW-0998">Cell outer membrane</keyword>
<keyword evidence="2 8" id="KW-0813">Transport</keyword>
<evidence type="ECO:0000256" key="4">
    <source>
        <dbReference type="ARBA" id="ARBA00022692"/>
    </source>
</evidence>
<keyword evidence="6 8" id="KW-0472">Membrane</keyword>
<keyword evidence="4 8" id="KW-0812">Transmembrane</keyword>
<evidence type="ECO:0000313" key="14">
    <source>
        <dbReference type="Proteomes" id="UP001203423"/>
    </source>
</evidence>
<accession>A0ABT0LDX5</accession>
<name>A0ABT0LDX5_9GAMM</name>
<dbReference type="PANTHER" id="PTHR47234">
    <property type="match status" value="1"/>
</dbReference>
<comment type="similarity">
    <text evidence="8 9">Belongs to the TonB-dependent receptor family.</text>
</comment>
<dbReference type="EMBL" id="JAKIKS010000063">
    <property type="protein sequence ID" value="MCL1125855.1"/>
    <property type="molecule type" value="Genomic_DNA"/>
</dbReference>
<evidence type="ECO:0000313" key="13">
    <source>
        <dbReference type="EMBL" id="MCL1125855.1"/>
    </source>
</evidence>
<dbReference type="Pfam" id="PF07715">
    <property type="entry name" value="Plug"/>
    <property type="match status" value="1"/>
</dbReference>
<keyword evidence="5 9" id="KW-0798">TonB box</keyword>
<proteinExistence type="inferred from homology"/>
<evidence type="ECO:0000259" key="12">
    <source>
        <dbReference type="Pfam" id="PF07715"/>
    </source>
</evidence>
<evidence type="ECO:0000256" key="6">
    <source>
        <dbReference type="ARBA" id="ARBA00023136"/>
    </source>
</evidence>
<dbReference type="CDD" id="cd01347">
    <property type="entry name" value="ligand_gated_channel"/>
    <property type="match status" value="1"/>
</dbReference>
<evidence type="ECO:0000256" key="1">
    <source>
        <dbReference type="ARBA" id="ARBA00004571"/>
    </source>
</evidence>
<keyword evidence="13" id="KW-0675">Receptor</keyword>
<evidence type="ECO:0000256" key="7">
    <source>
        <dbReference type="ARBA" id="ARBA00023237"/>
    </source>
</evidence>
<evidence type="ECO:0000256" key="2">
    <source>
        <dbReference type="ARBA" id="ARBA00022448"/>
    </source>
</evidence>
<dbReference type="RefSeq" id="WP_248941189.1">
    <property type="nucleotide sequence ID" value="NZ_JAKIKS010000063.1"/>
</dbReference>
<feature type="signal peptide" evidence="10">
    <location>
        <begin position="1"/>
        <end position="31"/>
    </location>
</feature>
<feature type="chain" id="PRO_5046546065" evidence="10">
    <location>
        <begin position="32"/>
        <end position="933"/>
    </location>
</feature>
<comment type="subcellular location">
    <subcellularLocation>
        <location evidence="1 8">Cell outer membrane</location>
        <topology evidence="1 8">Multi-pass membrane protein</topology>
    </subcellularLocation>
</comment>
<comment type="caution">
    <text evidence="13">The sequence shown here is derived from an EMBL/GenBank/DDBJ whole genome shotgun (WGS) entry which is preliminary data.</text>
</comment>
<dbReference type="InterPro" id="IPR037066">
    <property type="entry name" value="Plug_dom_sf"/>
</dbReference>
<organism evidence="13 14">
    <name type="scientific">Shewanella surugensis</name>
    <dbReference type="NCBI Taxonomy" id="212020"/>
    <lineage>
        <taxon>Bacteria</taxon>
        <taxon>Pseudomonadati</taxon>
        <taxon>Pseudomonadota</taxon>
        <taxon>Gammaproteobacteria</taxon>
        <taxon>Alteromonadales</taxon>
        <taxon>Shewanellaceae</taxon>
        <taxon>Shewanella</taxon>
    </lineage>
</organism>
<evidence type="ECO:0000256" key="9">
    <source>
        <dbReference type="RuleBase" id="RU003357"/>
    </source>
</evidence>
<evidence type="ECO:0000256" key="8">
    <source>
        <dbReference type="PROSITE-ProRule" id="PRU01360"/>
    </source>
</evidence>
<dbReference type="Gene3D" id="2.40.170.20">
    <property type="entry name" value="TonB-dependent receptor, beta-barrel domain"/>
    <property type="match status" value="1"/>
</dbReference>
<evidence type="ECO:0000259" key="11">
    <source>
        <dbReference type="Pfam" id="PF00593"/>
    </source>
</evidence>
<dbReference type="PROSITE" id="PS52016">
    <property type="entry name" value="TONB_DEPENDENT_REC_3"/>
    <property type="match status" value="1"/>
</dbReference>
<dbReference type="InterPro" id="IPR036942">
    <property type="entry name" value="Beta-barrel_TonB_sf"/>
</dbReference>
<dbReference type="SUPFAM" id="SSF56935">
    <property type="entry name" value="Porins"/>
    <property type="match status" value="1"/>
</dbReference>
<dbReference type="Proteomes" id="UP001203423">
    <property type="component" value="Unassembled WGS sequence"/>
</dbReference>
<evidence type="ECO:0000256" key="10">
    <source>
        <dbReference type="SAM" id="SignalP"/>
    </source>
</evidence>
<keyword evidence="14" id="KW-1185">Reference proteome</keyword>
<gene>
    <name evidence="13" type="ORF">L2764_15595</name>
</gene>
<feature type="domain" description="TonB-dependent receptor plug" evidence="12">
    <location>
        <begin position="56"/>
        <end position="166"/>
    </location>
</feature>
<evidence type="ECO:0000256" key="3">
    <source>
        <dbReference type="ARBA" id="ARBA00022452"/>
    </source>
</evidence>
<keyword evidence="10" id="KW-0732">Signal</keyword>
<evidence type="ECO:0000256" key="5">
    <source>
        <dbReference type="ARBA" id="ARBA00023077"/>
    </source>
</evidence>
<keyword evidence="3 8" id="KW-1134">Transmembrane beta strand</keyword>
<feature type="domain" description="TonB-dependent receptor-like beta-barrel" evidence="11">
    <location>
        <begin position="394"/>
        <end position="894"/>
    </location>
</feature>
<dbReference type="Pfam" id="PF00593">
    <property type="entry name" value="TonB_dep_Rec_b-barrel"/>
    <property type="match status" value="1"/>
</dbReference>